<feature type="transmembrane region" description="Helical" evidence="8">
    <location>
        <begin position="319"/>
        <end position="342"/>
    </location>
</feature>
<dbReference type="GO" id="GO:0005886">
    <property type="term" value="C:plasma membrane"/>
    <property type="evidence" value="ECO:0007669"/>
    <property type="project" value="UniProtKB-SubCell"/>
</dbReference>
<comment type="subcellular location">
    <subcellularLocation>
        <location evidence="1">Cell membrane</location>
        <topology evidence="1">Multi-pass membrane protein</topology>
    </subcellularLocation>
</comment>
<gene>
    <name evidence="12" type="ORF">K8V81_12550</name>
</gene>
<dbReference type="GO" id="GO:0015293">
    <property type="term" value="F:symporter activity"/>
    <property type="evidence" value="ECO:0007669"/>
    <property type="project" value="TreeGrafter"/>
</dbReference>
<dbReference type="InterPro" id="IPR002668">
    <property type="entry name" value="CNT_N_dom"/>
</dbReference>
<evidence type="ECO:0000259" key="11">
    <source>
        <dbReference type="Pfam" id="PF07670"/>
    </source>
</evidence>
<feature type="domain" description="Concentrative nucleoside transporter N-terminal" evidence="9">
    <location>
        <begin position="10"/>
        <end position="82"/>
    </location>
</feature>
<dbReference type="InterPro" id="IPR011657">
    <property type="entry name" value="CNT_C_dom"/>
</dbReference>
<feature type="transmembrane region" description="Helical" evidence="8">
    <location>
        <begin position="91"/>
        <end position="113"/>
    </location>
</feature>
<feature type="region of interest" description="Disordered" evidence="7">
    <location>
        <begin position="232"/>
        <end position="294"/>
    </location>
</feature>
<evidence type="ECO:0000256" key="1">
    <source>
        <dbReference type="ARBA" id="ARBA00004651"/>
    </source>
</evidence>
<accession>A0A921SYR7</accession>
<evidence type="ECO:0000256" key="2">
    <source>
        <dbReference type="ARBA" id="ARBA00009033"/>
    </source>
</evidence>
<evidence type="ECO:0000259" key="9">
    <source>
        <dbReference type="Pfam" id="PF01773"/>
    </source>
</evidence>
<reference evidence="12" key="1">
    <citation type="journal article" date="2021" name="PeerJ">
        <title>Extensive microbial diversity within the chicken gut microbiome revealed by metagenomics and culture.</title>
        <authorList>
            <person name="Gilroy R."/>
            <person name="Ravi A."/>
            <person name="Getino M."/>
            <person name="Pursley I."/>
            <person name="Horton D.L."/>
            <person name="Alikhan N.F."/>
            <person name="Baker D."/>
            <person name="Gharbi K."/>
            <person name="Hall N."/>
            <person name="Watson M."/>
            <person name="Adriaenssens E.M."/>
            <person name="Foster-Nyarko E."/>
            <person name="Jarju S."/>
            <person name="Secka A."/>
            <person name="Antonio M."/>
            <person name="Oren A."/>
            <person name="Chaudhuri R.R."/>
            <person name="La Ragione R."/>
            <person name="Hildebrand F."/>
            <person name="Pallen M.J."/>
        </authorList>
    </citation>
    <scope>NUCLEOTIDE SEQUENCE</scope>
    <source>
        <strain evidence="12">ChiGjej5B5-22894</strain>
    </source>
</reference>
<evidence type="ECO:0000313" key="13">
    <source>
        <dbReference type="Proteomes" id="UP000742460"/>
    </source>
</evidence>
<comment type="similarity">
    <text evidence="2">Belongs to the concentrative nucleoside transporter (CNT) (TC 2.A.41) family.</text>
</comment>
<dbReference type="Pfam" id="PF07670">
    <property type="entry name" value="Gate"/>
    <property type="match status" value="1"/>
</dbReference>
<dbReference type="Pfam" id="PF01773">
    <property type="entry name" value="Nucleos_tra2_N"/>
    <property type="match status" value="1"/>
</dbReference>
<organism evidence="12 13">
    <name type="scientific">Brachybacterium massiliense</name>
    <dbReference type="NCBI Taxonomy" id="1755098"/>
    <lineage>
        <taxon>Bacteria</taxon>
        <taxon>Bacillati</taxon>
        <taxon>Actinomycetota</taxon>
        <taxon>Actinomycetes</taxon>
        <taxon>Micrococcales</taxon>
        <taxon>Dermabacteraceae</taxon>
        <taxon>Brachybacterium</taxon>
    </lineage>
</organism>
<evidence type="ECO:0000313" key="12">
    <source>
        <dbReference type="EMBL" id="HJG92542.1"/>
    </source>
</evidence>
<dbReference type="AlphaFoldDB" id="A0A921SYR7"/>
<feature type="compositionally biased region" description="Low complexity" evidence="7">
    <location>
        <begin position="256"/>
        <end position="275"/>
    </location>
</feature>
<keyword evidence="4 8" id="KW-0812">Transmembrane</keyword>
<dbReference type="InterPro" id="IPR008276">
    <property type="entry name" value="C_nuclsd_transpt"/>
</dbReference>
<feature type="transmembrane region" description="Helical" evidence="8">
    <location>
        <begin position="440"/>
        <end position="463"/>
    </location>
</feature>
<name>A0A921SYR7_9MICO</name>
<keyword evidence="6 8" id="KW-0472">Membrane</keyword>
<evidence type="ECO:0000256" key="8">
    <source>
        <dbReference type="SAM" id="Phobius"/>
    </source>
</evidence>
<protein>
    <submittedName>
        <fullName evidence="12">NupC/NupG family nucleoside CNT transporter</fullName>
    </submittedName>
</protein>
<comment type="caution">
    <text evidence="12">The sequence shown here is derived from an EMBL/GenBank/DDBJ whole genome shotgun (WGS) entry which is preliminary data.</text>
</comment>
<feature type="transmembrane region" description="Helical" evidence="8">
    <location>
        <begin position="167"/>
        <end position="190"/>
    </location>
</feature>
<feature type="transmembrane region" description="Helical" evidence="8">
    <location>
        <begin position="196"/>
        <end position="216"/>
    </location>
</feature>
<dbReference type="PANTHER" id="PTHR10590">
    <property type="entry name" value="SODIUM/NUCLEOSIDE COTRANSPORTER"/>
    <property type="match status" value="1"/>
</dbReference>
<dbReference type="Proteomes" id="UP000742460">
    <property type="component" value="Unassembled WGS sequence"/>
</dbReference>
<reference evidence="12" key="2">
    <citation type="submission" date="2021-09" db="EMBL/GenBank/DDBJ databases">
        <authorList>
            <person name="Gilroy R."/>
        </authorList>
    </citation>
    <scope>NUCLEOTIDE SEQUENCE</scope>
    <source>
        <strain evidence="12">ChiGjej5B5-22894</strain>
    </source>
</reference>
<evidence type="ECO:0000259" key="10">
    <source>
        <dbReference type="Pfam" id="PF07662"/>
    </source>
</evidence>
<dbReference type="PANTHER" id="PTHR10590:SF4">
    <property type="entry name" value="SOLUTE CARRIER FAMILY 28 MEMBER 3"/>
    <property type="match status" value="1"/>
</dbReference>
<feature type="domain" description="Concentrative nucleoside transporter C-terminal" evidence="10">
    <location>
        <begin position="196"/>
        <end position="460"/>
    </location>
</feature>
<dbReference type="EMBL" id="DYUE01000299">
    <property type="protein sequence ID" value="HJG92542.1"/>
    <property type="molecule type" value="Genomic_DNA"/>
</dbReference>
<evidence type="ECO:0000256" key="7">
    <source>
        <dbReference type="SAM" id="MobiDB-lite"/>
    </source>
</evidence>
<dbReference type="InterPro" id="IPR011642">
    <property type="entry name" value="Gate_dom"/>
</dbReference>
<keyword evidence="3" id="KW-1003">Cell membrane</keyword>
<dbReference type="Pfam" id="PF07662">
    <property type="entry name" value="Nucleos_tra2_C"/>
    <property type="match status" value="1"/>
</dbReference>
<evidence type="ECO:0000256" key="5">
    <source>
        <dbReference type="ARBA" id="ARBA00022989"/>
    </source>
</evidence>
<evidence type="ECO:0000256" key="4">
    <source>
        <dbReference type="ARBA" id="ARBA00022692"/>
    </source>
</evidence>
<keyword evidence="5 8" id="KW-1133">Transmembrane helix</keyword>
<evidence type="ECO:0000256" key="3">
    <source>
        <dbReference type="ARBA" id="ARBA00022475"/>
    </source>
</evidence>
<evidence type="ECO:0000256" key="6">
    <source>
        <dbReference type="ARBA" id="ARBA00023136"/>
    </source>
</evidence>
<feature type="transmembrane region" description="Helical" evidence="8">
    <location>
        <begin position="402"/>
        <end position="428"/>
    </location>
</feature>
<sequence>MVDLLWGLGGMAGLLLIAVALSSNRRAIRLRTVIGAFALQLGLGVIVLYWAPGRWVLQKVSAGFQSVIESSGEGIAFLFGPLLPAEGQGSIFALQVLPVIVFFASLTAVLYHWRILPKIVEWLGGGLGKLLGTGYAESVNTAANIFVGQTEAPLVIRPYIKGLSRSGLFAVMVGGLSTVAGSVLVGYSLLGAPLEYLIAASFMAAPGALLMAKILMPEDDPDALAREAEMVAATSHGRKRGAESSAGSEAENGVSAEGPGALAATTTPAAAAGTARDSEHREADQDEDPTSSGYSNVIDAAAGGAADGLKLALNVGAMLLAFISLIALINLLIGTVGGWFGAGDLTFQQILGWVFSPVMFMIGVPWEEAVASGSYVGQKIVVNEFVAFAGFGPEIETFSPKAAAITSFALTGFANLSSLGILLGGLGGIAPERRSEIAQLGLKAILAGTLANLMSATIAGIMLA</sequence>
<feature type="transmembrane region" description="Helical" evidence="8">
    <location>
        <begin position="6"/>
        <end position="23"/>
    </location>
</feature>
<feature type="domain" description="Nucleoside transporter/FeoB GTPase Gate" evidence="11">
    <location>
        <begin position="93"/>
        <end position="189"/>
    </location>
</feature>
<dbReference type="GO" id="GO:0005337">
    <property type="term" value="F:nucleoside transmembrane transporter activity"/>
    <property type="evidence" value="ECO:0007669"/>
    <property type="project" value="InterPro"/>
</dbReference>
<feature type="transmembrane region" description="Helical" evidence="8">
    <location>
        <begin position="30"/>
        <end position="51"/>
    </location>
</feature>
<proteinExistence type="inferred from homology"/>